<proteinExistence type="predicted"/>
<accession>A0ABD1PRS6</accession>
<dbReference type="EMBL" id="JBFOLK010000013">
    <property type="protein sequence ID" value="KAL2466626.1"/>
    <property type="molecule type" value="Genomic_DNA"/>
</dbReference>
<protein>
    <submittedName>
        <fullName evidence="2">Uncharacterized protein</fullName>
    </submittedName>
</protein>
<sequence length="306" mass="34732">MVASYILWVFTGAGGNLTPREFESIYRPCQSSGWYNVSPRPGQKWGTATDILDKVHNWNERFFFVGGDWEFIPEDPLLHVSISRRFGKLATNPEEEPRRAQLSSLKGFMCFVSPVPPVGRVLPHKLPGMRRRVHHKEVQDATPSKEEGFCSHGGLMRDARKVRRTEEGHRSSPSLDREPKGAGNSASSAGQNRRIRISERREELPTSVMEMLPAHPLIVAVSVYRYWTPSREKVAEEATVLERVAAGRDYKSKKLAEDLKVMGIEKAQLNSDKRALQFKLDLVVSKEADMKVKYEIELKATKECLK</sequence>
<dbReference type="Proteomes" id="UP001604336">
    <property type="component" value="Unassembled WGS sequence"/>
</dbReference>
<comment type="caution">
    <text evidence="2">The sequence shown here is derived from an EMBL/GenBank/DDBJ whole genome shotgun (WGS) entry which is preliminary data.</text>
</comment>
<gene>
    <name evidence="2" type="ORF">Adt_42477</name>
</gene>
<evidence type="ECO:0000313" key="3">
    <source>
        <dbReference type="Proteomes" id="UP001604336"/>
    </source>
</evidence>
<evidence type="ECO:0000313" key="2">
    <source>
        <dbReference type="EMBL" id="KAL2466626.1"/>
    </source>
</evidence>
<feature type="compositionally biased region" description="Basic and acidic residues" evidence="1">
    <location>
        <begin position="136"/>
        <end position="180"/>
    </location>
</feature>
<organism evidence="2 3">
    <name type="scientific">Abeliophyllum distichum</name>
    <dbReference type="NCBI Taxonomy" id="126358"/>
    <lineage>
        <taxon>Eukaryota</taxon>
        <taxon>Viridiplantae</taxon>
        <taxon>Streptophyta</taxon>
        <taxon>Embryophyta</taxon>
        <taxon>Tracheophyta</taxon>
        <taxon>Spermatophyta</taxon>
        <taxon>Magnoliopsida</taxon>
        <taxon>eudicotyledons</taxon>
        <taxon>Gunneridae</taxon>
        <taxon>Pentapetalae</taxon>
        <taxon>asterids</taxon>
        <taxon>lamiids</taxon>
        <taxon>Lamiales</taxon>
        <taxon>Oleaceae</taxon>
        <taxon>Forsythieae</taxon>
        <taxon>Abeliophyllum</taxon>
    </lineage>
</organism>
<reference evidence="3" key="1">
    <citation type="submission" date="2024-07" db="EMBL/GenBank/DDBJ databases">
        <title>Two chromosome-level genome assemblies of Korean endemic species Abeliophyllum distichum and Forsythia ovata (Oleaceae).</title>
        <authorList>
            <person name="Jang H."/>
        </authorList>
    </citation>
    <scope>NUCLEOTIDE SEQUENCE [LARGE SCALE GENOMIC DNA]</scope>
</reference>
<evidence type="ECO:0000256" key="1">
    <source>
        <dbReference type="SAM" id="MobiDB-lite"/>
    </source>
</evidence>
<dbReference type="AlphaFoldDB" id="A0ABD1PRS6"/>
<name>A0ABD1PRS6_9LAMI</name>
<keyword evidence="3" id="KW-1185">Reference proteome</keyword>
<feature type="region of interest" description="Disordered" evidence="1">
    <location>
        <begin position="123"/>
        <end position="197"/>
    </location>
</feature>